<keyword evidence="1 3" id="KW-0378">Hydrolase</keyword>
<dbReference type="Pfam" id="PF07859">
    <property type="entry name" value="Abhydrolase_3"/>
    <property type="match status" value="1"/>
</dbReference>
<dbReference type="RefSeq" id="WP_141628601.1">
    <property type="nucleotide sequence ID" value="NZ_VHIR01000003.1"/>
</dbReference>
<evidence type="ECO:0000256" key="1">
    <source>
        <dbReference type="ARBA" id="ARBA00022801"/>
    </source>
</evidence>
<dbReference type="SUPFAM" id="SSF53474">
    <property type="entry name" value="alpha/beta-Hydrolases"/>
    <property type="match status" value="1"/>
</dbReference>
<dbReference type="STRING" id="1686286.GCA_900092335_01260"/>
<reference evidence="3 4" key="1">
    <citation type="submission" date="2019-06" db="EMBL/GenBank/DDBJ databases">
        <title>Draft genome of C. phoceense Strain 272.</title>
        <authorList>
            <person name="Pacheco L.G.C."/>
            <person name="Barberis C.M."/>
            <person name="Almuzara M.N."/>
            <person name="Traglia G.M."/>
            <person name="Santos C.S."/>
            <person name="Rocha D.J.P.G."/>
            <person name="Aguiar E.R.G.R."/>
            <person name="Vay C.A."/>
        </authorList>
    </citation>
    <scope>NUCLEOTIDE SEQUENCE [LARGE SCALE GENOMIC DNA]</scope>
    <source>
        <strain evidence="3 4">272</strain>
    </source>
</reference>
<sequence length="347" mass="36831">MSLTCSRFASRALVSAGVLGALGAAAALVPQWRADRSAVSPTLRTPATWFPFTNVPGAVAMAIARLGRRAVMAQPTGDDVQASRLRVQSPEGVSCDVHVLVPDSVDAAADAPDWGDIPVMVWTHGGGHLVGAPEMYDTRNAAIARALGAIIVAPYYPKAPANPFPADFDVCYAALRWAQERTSGPVAVCGDSAGGGLAAGLAQRAFDEGHPIVFNGLVYPMLDHRTGQRPVEGGRGHFVWTANFNRAAWAAYLGADHLERELEPYASPVDRGDFTGMPPTWISIGTLDLFYDESRAYADKLREAGVPVDFVEVPGAYHGFDALAPKSPETAQLTANLIAALRPYLLP</sequence>
<dbReference type="InterPro" id="IPR013094">
    <property type="entry name" value="AB_hydrolase_3"/>
</dbReference>
<dbReference type="EMBL" id="VHIR01000003">
    <property type="protein sequence ID" value="TQE44134.1"/>
    <property type="molecule type" value="Genomic_DNA"/>
</dbReference>
<dbReference type="GO" id="GO:0016787">
    <property type="term" value="F:hydrolase activity"/>
    <property type="evidence" value="ECO:0007669"/>
    <property type="project" value="UniProtKB-KW"/>
</dbReference>
<dbReference type="Proteomes" id="UP000318080">
    <property type="component" value="Unassembled WGS sequence"/>
</dbReference>
<dbReference type="InterPro" id="IPR050300">
    <property type="entry name" value="GDXG_lipolytic_enzyme"/>
</dbReference>
<evidence type="ECO:0000313" key="4">
    <source>
        <dbReference type="Proteomes" id="UP000318080"/>
    </source>
</evidence>
<feature type="domain" description="Alpha/beta hydrolase fold-3" evidence="2">
    <location>
        <begin position="120"/>
        <end position="320"/>
    </location>
</feature>
<comment type="caution">
    <text evidence="3">The sequence shown here is derived from an EMBL/GenBank/DDBJ whole genome shotgun (WGS) entry which is preliminary data.</text>
</comment>
<evidence type="ECO:0000259" key="2">
    <source>
        <dbReference type="Pfam" id="PF07859"/>
    </source>
</evidence>
<dbReference type="AlphaFoldDB" id="A0A540R9T3"/>
<protein>
    <submittedName>
        <fullName evidence="3">Alpha/beta hydrolase</fullName>
    </submittedName>
</protein>
<gene>
    <name evidence="3" type="ORF">EJK80_03110</name>
</gene>
<name>A0A540R9T3_9CORY</name>
<dbReference type="InterPro" id="IPR029058">
    <property type="entry name" value="AB_hydrolase_fold"/>
</dbReference>
<proteinExistence type="predicted"/>
<accession>A0A540R9T3</accession>
<evidence type="ECO:0000313" key="3">
    <source>
        <dbReference type="EMBL" id="TQE44134.1"/>
    </source>
</evidence>
<dbReference type="PANTHER" id="PTHR48081:SF8">
    <property type="entry name" value="ALPHA_BETA HYDROLASE FOLD-3 DOMAIN-CONTAINING PROTEIN-RELATED"/>
    <property type="match status" value="1"/>
</dbReference>
<dbReference type="Gene3D" id="3.40.50.1820">
    <property type="entry name" value="alpha/beta hydrolase"/>
    <property type="match status" value="1"/>
</dbReference>
<keyword evidence="4" id="KW-1185">Reference proteome</keyword>
<dbReference type="PANTHER" id="PTHR48081">
    <property type="entry name" value="AB HYDROLASE SUPERFAMILY PROTEIN C4A8.06C"/>
    <property type="match status" value="1"/>
</dbReference>
<organism evidence="3 4">
    <name type="scientific">Corynebacterium phoceense</name>
    <dbReference type="NCBI Taxonomy" id="1686286"/>
    <lineage>
        <taxon>Bacteria</taxon>
        <taxon>Bacillati</taxon>
        <taxon>Actinomycetota</taxon>
        <taxon>Actinomycetes</taxon>
        <taxon>Mycobacteriales</taxon>
        <taxon>Corynebacteriaceae</taxon>
        <taxon>Corynebacterium</taxon>
    </lineage>
</organism>